<sequence>MEIPIEKLSIAEGVVLTVPHQEREVLKAHLLHRTSYKEPLIGFKTSTYPDSVKKWLSCGMMNAEELLSFESLIRANRQLSDTSVSRAVAYLLWNRKAGSSRLRETLASYVCPTNAEIYAEATVKTISFPLKFKLLGNLQKLTDSYYRGKPGSNYNISLPCNELRQLLDSLESKDCVTKTDSEEVNRLIFQISGALPSLEVKALWLELVVNPFDLDTADILL</sequence>
<name>A0A889IP86_9ORTO</name>
<evidence type="ECO:0000313" key="1">
    <source>
        <dbReference type="EMBL" id="QRD99923.1"/>
    </source>
</evidence>
<proteinExistence type="predicted"/>
<protein>
    <submittedName>
        <fullName evidence="1">Uncharacterized protein</fullName>
    </submittedName>
</protein>
<reference evidence="1" key="1">
    <citation type="submission" date="2021-01" db="EMBL/GenBank/DDBJ databases">
        <authorList>
            <person name="Konstantinidis K."/>
            <person name="Dovrolis N."/>
            <person name="Kouvela A."/>
            <person name="Kassela K."/>
            <person name="Rosa Freitas M.G."/>
            <person name="Nearchou A."/>
            <person name="de Courcy Williams M."/>
            <person name="Veletza S."/>
            <person name="Mavromara P."/>
            <person name="Karakasiliotis I."/>
        </authorList>
    </citation>
    <scope>NUCLEOTIDE SEQUENCE</scope>
    <source>
        <strain evidence="1">OC6</strain>
    </source>
</reference>
<organism evidence="1">
    <name type="scientific">Culex pipiens orthomyxo-like virus</name>
    <dbReference type="NCBI Taxonomy" id="2805755"/>
    <lineage>
        <taxon>Viruses</taxon>
        <taxon>Riboviria</taxon>
        <taxon>Orthornavirae</taxon>
        <taxon>Negarnaviricota</taxon>
        <taxon>Polyploviricotina</taxon>
        <taxon>Insthoviricetes</taxon>
        <taxon>Articulavirales</taxon>
        <taxon>Orthomyxoviridae</taxon>
    </lineage>
</organism>
<accession>A0A889IP86</accession>
<dbReference type="EMBL" id="MW520428">
    <property type="protein sequence ID" value="QRD99923.1"/>
    <property type="molecule type" value="Viral_cRNA"/>
</dbReference>